<dbReference type="SUPFAM" id="SSF53850">
    <property type="entry name" value="Periplasmic binding protein-like II"/>
    <property type="match status" value="1"/>
</dbReference>
<dbReference type="Pfam" id="PF09084">
    <property type="entry name" value="NMT1"/>
    <property type="match status" value="1"/>
</dbReference>
<dbReference type="Gene3D" id="3.40.190.10">
    <property type="entry name" value="Periplasmic binding protein-like II"/>
    <property type="match status" value="2"/>
</dbReference>
<protein>
    <submittedName>
        <fullName evidence="2">Transporter substrate-binding domain-containing protein</fullName>
    </submittedName>
</protein>
<dbReference type="EMBL" id="CP046565">
    <property type="protein sequence ID" value="QJD29556.1"/>
    <property type="molecule type" value="Genomic_DNA"/>
</dbReference>
<dbReference type="PANTHER" id="PTHR30024">
    <property type="entry name" value="ALIPHATIC SULFONATES-BINDING PROTEIN-RELATED"/>
    <property type="match status" value="1"/>
</dbReference>
<name>A0A858Q771_9GAMM</name>
<keyword evidence="3" id="KW-1185">Reference proteome</keyword>
<reference evidence="3" key="1">
    <citation type="submission" date="2019-12" db="EMBL/GenBank/DDBJ databases">
        <authorList>
            <person name="Awala S.I."/>
            <person name="Rhee S.K."/>
        </authorList>
    </citation>
    <scope>NUCLEOTIDE SEQUENCE [LARGE SCALE GENOMIC DNA]</scope>
    <source>
        <strain evidence="3">IM1</strain>
    </source>
</reference>
<dbReference type="PANTHER" id="PTHR30024:SF48">
    <property type="entry name" value="ABC TRANSPORTER SUBSTRATE-BINDING PROTEIN"/>
    <property type="match status" value="1"/>
</dbReference>
<accession>A0A858Q771</accession>
<feature type="domain" description="SsuA/THI5-like" evidence="1">
    <location>
        <begin position="148"/>
        <end position="284"/>
    </location>
</feature>
<gene>
    <name evidence="2" type="ORF">GNH96_05945</name>
</gene>
<sequence>MTTAFMRLFPGGSEEAMVIENAADMVSIRRCTHNARFTGPWSLRMILKRLSFIAGLLGASFSLIAAEPATVRIGTLATGTVHWEVAAMRHGGLDKANGVVLDVTMLAGPDAGKIALQGGSLDVIATDWIWVARQREKGADYSFVPYSSHQGVLMVKADSAIRTLADLQGKRLGVVGGGLDKNWLLLKGAAQQKYGLDLAAQAEPVFGAPPLLAQQLKQGRLDALLTYWHFAARLESEGFRRLIDGREVLRDLGVNSEMASLGLVFREGWVRRNRAGLEGLLKGMDGAREALCTSDEAWATVAPLSGETRPEVLAALRRGYCEGRITETGAAQAASAEKVYALLRRFGGAGFAQGGGGLPPGVFWSAPAR</sequence>
<proteinExistence type="predicted"/>
<dbReference type="InterPro" id="IPR015168">
    <property type="entry name" value="SsuA/THI5"/>
</dbReference>
<dbReference type="Proteomes" id="UP000503004">
    <property type="component" value="Chromosome"/>
</dbReference>
<dbReference type="AlphaFoldDB" id="A0A858Q771"/>
<organism evidence="2 3">
    <name type="scientific">Methylococcus geothermalis</name>
    <dbReference type="NCBI Taxonomy" id="2681310"/>
    <lineage>
        <taxon>Bacteria</taxon>
        <taxon>Pseudomonadati</taxon>
        <taxon>Pseudomonadota</taxon>
        <taxon>Gammaproteobacteria</taxon>
        <taxon>Methylococcales</taxon>
        <taxon>Methylococcaceae</taxon>
        <taxon>Methylococcus</taxon>
    </lineage>
</organism>
<evidence type="ECO:0000259" key="1">
    <source>
        <dbReference type="Pfam" id="PF09084"/>
    </source>
</evidence>
<evidence type="ECO:0000313" key="2">
    <source>
        <dbReference type="EMBL" id="QJD29556.1"/>
    </source>
</evidence>
<dbReference type="KEGG" id="metu:GNH96_05945"/>
<evidence type="ECO:0000313" key="3">
    <source>
        <dbReference type="Proteomes" id="UP000503004"/>
    </source>
</evidence>